<proteinExistence type="predicted"/>
<dbReference type="EMBL" id="BLXT01001274">
    <property type="protein sequence ID" value="GFN83941.1"/>
    <property type="molecule type" value="Genomic_DNA"/>
</dbReference>
<dbReference type="PANTHER" id="PTHR37919">
    <property type="entry name" value="PROTEIN CBG05606"/>
    <property type="match status" value="1"/>
</dbReference>
<gene>
    <name evidence="2" type="ORF">PoB_001044700</name>
</gene>
<feature type="transmembrane region" description="Helical" evidence="1">
    <location>
        <begin position="100"/>
        <end position="118"/>
    </location>
</feature>
<keyword evidence="1" id="KW-0812">Transmembrane</keyword>
<keyword evidence="1" id="KW-1133">Transmembrane helix</keyword>
<keyword evidence="1" id="KW-0472">Membrane</keyword>
<evidence type="ECO:0000256" key="1">
    <source>
        <dbReference type="SAM" id="Phobius"/>
    </source>
</evidence>
<evidence type="ECO:0000313" key="2">
    <source>
        <dbReference type="EMBL" id="GFN83941.1"/>
    </source>
</evidence>
<feature type="transmembrane region" description="Helical" evidence="1">
    <location>
        <begin position="39"/>
        <end position="60"/>
    </location>
</feature>
<comment type="caution">
    <text evidence="2">The sequence shown here is derived from an EMBL/GenBank/DDBJ whole genome shotgun (WGS) entry which is preliminary data.</text>
</comment>
<dbReference type="PANTHER" id="PTHR37919:SF2">
    <property type="entry name" value="EXPERA DOMAIN-CONTAINING PROTEIN"/>
    <property type="match status" value="1"/>
</dbReference>
<dbReference type="AlphaFoldDB" id="A0AAV3YLZ0"/>
<feature type="transmembrane region" description="Helical" evidence="1">
    <location>
        <begin position="164"/>
        <end position="189"/>
    </location>
</feature>
<accession>A0AAV3YLZ0</accession>
<protein>
    <submittedName>
        <fullName evidence="2">Emopamil-binding protein</fullName>
    </submittedName>
</protein>
<evidence type="ECO:0000313" key="3">
    <source>
        <dbReference type="Proteomes" id="UP000735302"/>
    </source>
</evidence>
<organism evidence="2 3">
    <name type="scientific">Plakobranchus ocellatus</name>
    <dbReference type="NCBI Taxonomy" id="259542"/>
    <lineage>
        <taxon>Eukaryota</taxon>
        <taxon>Metazoa</taxon>
        <taxon>Spiralia</taxon>
        <taxon>Lophotrochozoa</taxon>
        <taxon>Mollusca</taxon>
        <taxon>Gastropoda</taxon>
        <taxon>Heterobranchia</taxon>
        <taxon>Euthyneura</taxon>
        <taxon>Panpulmonata</taxon>
        <taxon>Sacoglossa</taxon>
        <taxon>Placobranchoidea</taxon>
        <taxon>Plakobranchidae</taxon>
        <taxon>Plakobranchus</taxon>
    </lineage>
</organism>
<dbReference type="Proteomes" id="UP000735302">
    <property type="component" value="Unassembled WGS sequence"/>
</dbReference>
<sequence length="282" mass="32188">MAHAQDKAVPSSNGKHFPTKCSKAGEGVFLSRHQQLPRWILIWFLLTAVICTWDASFIVFRPHSLPGRSMAWLWFAYKYYITVDQRYLDTSDAYVYAQSLLNYAEALINIVTIIMHFYQSRHTVATAFMVSVMTMWKTVLYFLMFTDLCTGSQYRQGNTLLEEIFLMVIPNFVWIVVPSAVMVVLWGYLVPNTDPLRRDFVSDSWAKIVDGQEGEITFAQWFRQRQVIRGPGSGNDVGGVKTGLEEVSGDSLQDEKPAKRLSLSLTSNVKQRNGFKADSDRK</sequence>
<feature type="transmembrane region" description="Helical" evidence="1">
    <location>
        <begin position="125"/>
        <end position="144"/>
    </location>
</feature>
<reference evidence="2 3" key="1">
    <citation type="journal article" date="2021" name="Elife">
        <title>Chloroplast acquisition without the gene transfer in kleptoplastic sea slugs, Plakobranchus ocellatus.</title>
        <authorList>
            <person name="Maeda T."/>
            <person name="Takahashi S."/>
            <person name="Yoshida T."/>
            <person name="Shimamura S."/>
            <person name="Takaki Y."/>
            <person name="Nagai Y."/>
            <person name="Toyoda A."/>
            <person name="Suzuki Y."/>
            <person name="Arimoto A."/>
            <person name="Ishii H."/>
            <person name="Satoh N."/>
            <person name="Nishiyama T."/>
            <person name="Hasebe M."/>
            <person name="Maruyama T."/>
            <person name="Minagawa J."/>
            <person name="Obokata J."/>
            <person name="Shigenobu S."/>
        </authorList>
    </citation>
    <scope>NUCLEOTIDE SEQUENCE [LARGE SCALE GENOMIC DNA]</scope>
</reference>
<keyword evidence="3" id="KW-1185">Reference proteome</keyword>
<name>A0AAV3YLZ0_9GAST</name>